<protein>
    <submittedName>
        <fullName evidence="1">Phage tail baseplate hub (GPD)</fullName>
    </submittedName>
</protein>
<gene>
    <name evidence="1" type="ORF">FBBNIHIM_22995</name>
</gene>
<comment type="caution">
    <text evidence="1">The sequence shown here is derived from an EMBL/GenBank/DDBJ whole genome shotgun (WGS) entry which is preliminary data.</text>
</comment>
<sequence>MELGYTPVHYCEGPGADIINARMTQFERIDVSSGKETDRLILTVDVTDLKGIPEEGGDLVWYEGYKETGVVKIGRFRITTIKPQLYPRVITITATAAPFEKTDPTGFRERRSASWDNTTLGEIFQKIAKRHNLTPRMDSRLGGFKYSHVDQTNETDSAFINRLAEEHDAMAKPVNSFYVLSYRGESASITGKTLPIIQLRCPPVNEPGCRDFIQCSVDMPGKQKSGGVIASYTDEKTGEVKSVTSGSPPYKKLPHTYASKEHAEACMKGKSRKVKRQSKKIRLDVPGDPYIAAEGLIKMDNSFPDGMRGTISIDRVEARCTRSEGYRMTITASEPVASKAKTKK</sequence>
<evidence type="ECO:0000313" key="2">
    <source>
        <dbReference type="Proteomes" id="UP001152651"/>
    </source>
</evidence>
<accession>A0ABN8THQ7</accession>
<keyword evidence="2" id="KW-1185">Reference proteome</keyword>
<dbReference type="RefSeq" id="WP_253899145.1">
    <property type="nucleotide sequence ID" value="NZ_CALSBS010000033.1"/>
</dbReference>
<name>A0ABN8THQ7_9ENTR</name>
<proteinExistence type="predicted"/>
<dbReference type="Proteomes" id="UP001152651">
    <property type="component" value="Unassembled WGS sequence"/>
</dbReference>
<reference evidence="1" key="1">
    <citation type="submission" date="2022-05" db="EMBL/GenBank/DDBJ databases">
        <authorList>
            <person name="Blom J."/>
        </authorList>
    </citation>
    <scope>NUCLEOTIDE SEQUENCE</scope>
    <source>
        <strain evidence="1">Type strain: CPO20170097</strain>
    </source>
</reference>
<dbReference type="SUPFAM" id="SSF69279">
    <property type="entry name" value="Phage tail proteins"/>
    <property type="match status" value="1"/>
</dbReference>
<evidence type="ECO:0000313" key="1">
    <source>
        <dbReference type="EMBL" id="CAH6661979.1"/>
    </source>
</evidence>
<dbReference type="EMBL" id="CALSBS010000033">
    <property type="protein sequence ID" value="CAH6661979.1"/>
    <property type="molecule type" value="Genomic_DNA"/>
</dbReference>
<dbReference type="Pfam" id="PF05954">
    <property type="entry name" value="Phage_GPD"/>
    <property type="match status" value="1"/>
</dbReference>
<organism evidence="1 2">
    <name type="scientific">Pseudocitrobacter vendiensis</name>
    <dbReference type="NCBI Taxonomy" id="2488306"/>
    <lineage>
        <taxon>Bacteria</taxon>
        <taxon>Pseudomonadati</taxon>
        <taxon>Pseudomonadota</taxon>
        <taxon>Gammaproteobacteria</taxon>
        <taxon>Enterobacterales</taxon>
        <taxon>Enterobacteriaceae</taxon>
        <taxon>Pseudocitrobacter</taxon>
    </lineage>
</organism>